<feature type="transmembrane region" description="Helical" evidence="14">
    <location>
        <begin position="44"/>
        <end position="65"/>
    </location>
</feature>
<keyword evidence="10 14" id="KW-0472">Membrane</keyword>
<evidence type="ECO:0000256" key="12">
    <source>
        <dbReference type="ARBA" id="ARBA00033708"/>
    </source>
</evidence>
<dbReference type="GO" id="GO:0005886">
    <property type="term" value="C:plasma membrane"/>
    <property type="evidence" value="ECO:0007669"/>
    <property type="project" value="UniProtKB-SubCell"/>
</dbReference>
<keyword evidence="16" id="KW-1185">Reference proteome</keyword>
<keyword evidence="9" id="KW-0406">Ion transport</keyword>
<keyword evidence="5 14" id="KW-0812">Transmembrane</keyword>
<sequence length="512" mass="54837">MTQTVAAVLLAIFVVFMAAIGIYTSKRSRTMEGFLLGGRNIGPWISAFAYGTSYFSAVIFIGYAGKTGWTVGIAGIWIGIFNALVGCLLAWFLLAKRTRLMSHHLKASTMPEFFAGRYNSKAMKIYAAIIIFVFLVPYSASVYKGLGYMFSQIFPIFGENGNTVCMLIIAVLTAVYLVLGGYVAAVVTDFVQGIIMLVGVVVMLAIVIKNPIVGGFSEGMRRLSEIVPEGKSLVSLTGGNMLSFLSMNVILTSVGTWGLPQMIHKYYAINDEKDIPKAAVVSTVFALVIGIGAYLTGTFGRLYLNNTLPDGGNYDAVVPTMLVTALSGNIFTNIVLGLILLLVLSASMSTLSSVVLTSSSAIVVDLLPAVKRNVNQKHQMILMRSICFVFIAVSFVIASMKIAFIMQLMSFSWGLVAGCFIGPYIWGLYSKKITKCGAWAGLLSGLLTVAGVSIFKMSSLGIKEGFAAAAAISQDLGVIAMAISFVVTPLVSVFTKKIDASYIDGVFSCIKK</sequence>
<dbReference type="Proteomes" id="UP000647416">
    <property type="component" value="Unassembled WGS sequence"/>
</dbReference>
<feature type="transmembrane region" description="Helical" evidence="14">
    <location>
        <begin position="233"/>
        <end position="257"/>
    </location>
</feature>
<dbReference type="InterPro" id="IPR050277">
    <property type="entry name" value="Sodium:Solute_Symporter"/>
</dbReference>
<evidence type="ECO:0000313" key="16">
    <source>
        <dbReference type="Proteomes" id="UP000647416"/>
    </source>
</evidence>
<feature type="transmembrane region" description="Helical" evidence="14">
    <location>
        <begin position="467"/>
        <end position="491"/>
    </location>
</feature>
<dbReference type="GO" id="GO:0015293">
    <property type="term" value="F:symporter activity"/>
    <property type="evidence" value="ECO:0007669"/>
    <property type="project" value="UniProtKB-KW"/>
</dbReference>
<name>A0A926IS85_9FIRM</name>
<keyword evidence="6" id="KW-0769">Symport</keyword>
<gene>
    <name evidence="15" type="ORF">H8706_02515</name>
</gene>
<dbReference type="Gene3D" id="1.20.1730.10">
    <property type="entry name" value="Sodium/glucose cotransporter"/>
    <property type="match status" value="1"/>
</dbReference>
<dbReference type="PROSITE" id="PS50283">
    <property type="entry name" value="NA_SOLUT_SYMP_3"/>
    <property type="match status" value="1"/>
</dbReference>
<feature type="transmembrane region" description="Helical" evidence="14">
    <location>
        <begin position="316"/>
        <end position="344"/>
    </location>
</feature>
<keyword evidence="11" id="KW-0739">Sodium transport</keyword>
<comment type="caution">
    <text evidence="15">The sequence shown here is derived from an EMBL/GenBank/DDBJ whole genome shotgun (WGS) entry which is preliminary data.</text>
</comment>
<keyword evidence="8" id="KW-0915">Sodium</keyword>
<evidence type="ECO:0000256" key="11">
    <source>
        <dbReference type="ARBA" id="ARBA00023201"/>
    </source>
</evidence>
<evidence type="ECO:0000256" key="3">
    <source>
        <dbReference type="ARBA" id="ARBA00022448"/>
    </source>
</evidence>
<evidence type="ECO:0000256" key="14">
    <source>
        <dbReference type="SAM" id="Phobius"/>
    </source>
</evidence>
<keyword evidence="3" id="KW-0813">Transport</keyword>
<dbReference type="PANTHER" id="PTHR48086">
    <property type="entry name" value="SODIUM/PROLINE SYMPORTER-RELATED"/>
    <property type="match status" value="1"/>
</dbReference>
<dbReference type="PANTHER" id="PTHR48086:SF3">
    <property type="entry name" value="SODIUM_PROLINE SYMPORTER"/>
    <property type="match status" value="1"/>
</dbReference>
<protein>
    <submittedName>
        <fullName evidence="15">Sodium:solute symporter</fullName>
    </submittedName>
</protein>
<feature type="transmembrane region" description="Helical" evidence="14">
    <location>
        <begin position="166"/>
        <end position="187"/>
    </location>
</feature>
<feature type="transmembrane region" description="Helical" evidence="14">
    <location>
        <begin position="71"/>
        <end position="94"/>
    </location>
</feature>
<feature type="transmembrane region" description="Helical" evidence="14">
    <location>
        <begin position="6"/>
        <end position="23"/>
    </location>
</feature>
<reference evidence="15" key="1">
    <citation type="submission" date="2020-08" db="EMBL/GenBank/DDBJ databases">
        <title>Genome public.</title>
        <authorList>
            <person name="Liu C."/>
            <person name="Sun Q."/>
        </authorList>
    </citation>
    <scope>NUCLEOTIDE SEQUENCE</scope>
    <source>
        <strain evidence="15">NSJ-50</strain>
    </source>
</reference>
<feature type="transmembrane region" description="Helical" evidence="14">
    <location>
        <begin position="278"/>
        <end position="296"/>
    </location>
</feature>
<keyword evidence="7 14" id="KW-1133">Transmembrane helix</keyword>
<evidence type="ECO:0000256" key="10">
    <source>
        <dbReference type="ARBA" id="ARBA00023136"/>
    </source>
</evidence>
<dbReference type="Pfam" id="PF00474">
    <property type="entry name" value="SSF"/>
    <property type="match status" value="1"/>
</dbReference>
<feature type="transmembrane region" description="Helical" evidence="14">
    <location>
        <begin position="381"/>
        <end position="405"/>
    </location>
</feature>
<feature type="transmembrane region" description="Helical" evidence="14">
    <location>
        <begin position="411"/>
        <end position="429"/>
    </location>
</feature>
<feature type="transmembrane region" description="Helical" evidence="14">
    <location>
        <begin position="194"/>
        <end position="213"/>
    </location>
</feature>
<organism evidence="15 16">
    <name type="scientific">Qingrenia yutianensis</name>
    <dbReference type="NCBI Taxonomy" id="2763676"/>
    <lineage>
        <taxon>Bacteria</taxon>
        <taxon>Bacillati</taxon>
        <taxon>Bacillota</taxon>
        <taxon>Clostridia</taxon>
        <taxon>Eubacteriales</taxon>
        <taxon>Oscillospiraceae</taxon>
        <taxon>Qingrenia</taxon>
    </lineage>
</organism>
<evidence type="ECO:0000256" key="2">
    <source>
        <dbReference type="ARBA" id="ARBA00006434"/>
    </source>
</evidence>
<comment type="similarity">
    <text evidence="2 13">Belongs to the sodium:solute symporter (SSF) (TC 2.A.21) family.</text>
</comment>
<evidence type="ECO:0000256" key="13">
    <source>
        <dbReference type="RuleBase" id="RU362091"/>
    </source>
</evidence>
<evidence type="ECO:0000256" key="5">
    <source>
        <dbReference type="ARBA" id="ARBA00022692"/>
    </source>
</evidence>
<evidence type="ECO:0000256" key="1">
    <source>
        <dbReference type="ARBA" id="ARBA00004651"/>
    </source>
</evidence>
<evidence type="ECO:0000313" key="15">
    <source>
        <dbReference type="EMBL" id="MBC8595741.1"/>
    </source>
</evidence>
<dbReference type="RefSeq" id="WP_262431379.1">
    <property type="nucleotide sequence ID" value="NZ_JACRTE010000002.1"/>
</dbReference>
<dbReference type="AlphaFoldDB" id="A0A926IS85"/>
<accession>A0A926IS85</accession>
<feature type="transmembrane region" description="Helical" evidence="14">
    <location>
        <begin position="125"/>
        <end position="146"/>
    </location>
</feature>
<evidence type="ECO:0000256" key="6">
    <source>
        <dbReference type="ARBA" id="ARBA00022847"/>
    </source>
</evidence>
<comment type="catalytic activity">
    <reaction evidence="12">
        <text>L-proline(in) + Na(+)(in) = L-proline(out) + Na(+)(out)</text>
        <dbReference type="Rhea" id="RHEA:28967"/>
        <dbReference type="ChEBI" id="CHEBI:29101"/>
        <dbReference type="ChEBI" id="CHEBI:60039"/>
    </reaction>
</comment>
<evidence type="ECO:0000256" key="7">
    <source>
        <dbReference type="ARBA" id="ARBA00022989"/>
    </source>
</evidence>
<dbReference type="GO" id="GO:0006814">
    <property type="term" value="P:sodium ion transport"/>
    <property type="evidence" value="ECO:0007669"/>
    <property type="project" value="UniProtKB-KW"/>
</dbReference>
<dbReference type="InterPro" id="IPR038377">
    <property type="entry name" value="Na/Glc_symporter_sf"/>
</dbReference>
<proteinExistence type="inferred from homology"/>
<dbReference type="EMBL" id="JACRTE010000002">
    <property type="protein sequence ID" value="MBC8595741.1"/>
    <property type="molecule type" value="Genomic_DNA"/>
</dbReference>
<dbReference type="InterPro" id="IPR001734">
    <property type="entry name" value="Na/solute_symporter"/>
</dbReference>
<evidence type="ECO:0000256" key="8">
    <source>
        <dbReference type="ARBA" id="ARBA00023053"/>
    </source>
</evidence>
<comment type="subcellular location">
    <subcellularLocation>
        <location evidence="1">Cell membrane</location>
        <topology evidence="1">Multi-pass membrane protein</topology>
    </subcellularLocation>
</comment>
<evidence type="ECO:0000256" key="9">
    <source>
        <dbReference type="ARBA" id="ARBA00023065"/>
    </source>
</evidence>
<feature type="transmembrane region" description="Helical" evidence="14">
    <location>
        <begin position="436"/>
        <end position="455"/>
    </location>
</feature>
<evidence type="ECO:0000256" key="4">
    <source>
        <dbReference type="ARBA" id="ARBA00022475"/>
    </source>
</evidence>
<keyword evidence="4" id="KW-1003">Cell membrane</keyword>